<dbReference type="AlphaFoldDB" id="A0A4V6RGK2"/>
<keyword evidence="3" id="KW-1185">Reference proteome</keyword>
<comment type="caution">
    <text evidence="2">The sequence shown here is derived from an EMBL/GenBank/DDBJ whole genome shotgun (WGS) entry which is preliminary data.</text>
</comment>
<reference evidence="2 3" key="1">
    <citation type="journal article" date="2019" name="Philos. Trans. R. Soc. Lond., B, Biol. Sci.">
        <title>Ant behaviour and brain gene expression of defending hosts depend on the ecological success of the intruding social parasite.</title>
        <authorList>
            <person name="Kaur R."/>
            <person name="Stoldt M."/>
            <person name="Jongepier E."/>
            <person name="Feldmeyer B."/>
            <person name="Menzel F."/>
            <person name="Bornberg-Bauer E."/>
            <person name="Foitzik S."/>
        </authorList>
    </citation>
    <scope>NUCLEOTIDE SEQUENCE [LARGE SCALE GENOMIC DNA]</scope>
    <source>
        <tissue evidence="2">Whole body</tissue>
    </source>
</reference>
<feature type="region of interest" description="Disordered" evidence="1">
    <location>
        <begin position="63"/>
        <end position="111"/>
    </location>
</feature>
<sequence>MVPITCLALSKQTLPLIGSYLSYRVGPALLNWLVNENIRGRGNRGRYSAKMGGQQGRMIEEINERDEDKGLRGTYVDPPGADPLSGAPDIRHRKPREIVPQVSADASIKTR</sequence>
<name>A0A4V6RGK2_9HYME</name>
<evidence type="ECO:0000313" key="2">
    <source>
        <dbReference type="EMBL" id="TGZ51294.1"/>
    </source>
</evidence>
<gene>
    <name evidence="2" type="ORF">DBV15_07795</name>
</gene>
<dbReference type="Proteomes" id="UP000310200">
    <property type="component" value="Unassembled WGS sequence"/>
</dbReference>
<protein>
    <submittedName>
        <fullName evidence="2">Uncharacterized protein</fullName>
    </submittedName>
</protein>
<evidence type="ECO:0000256" key="1">
    <source>
        <dbReference type="SAM" id="MobiDB-lite"/>
    </source>
</evidence>
<accession>A0A4V6RGK2</accession>
<evidence type="ECO:0000313" key="3">
    <source>
        <dbReference type="Proteomes" id="UP000310200"/>
    </source>
</evidence>
<dbReference type="EMBL" id="QBLH01001727">
    <property type="protein sequence ID" value="TGZ51294.1"/>
    <property type="molecule type" value="Genomic_DNA"/>
</dbReference>
<proteinExistence type="predicted"/>
<organism evidence="2 3">
    <name type="scientific">Temnothorax longispinosus</name>
    <dbReference type="NCBI Taxonomy" id="300112"/>
    <lineage>
        <taxon>Eukaryota</taxon>
        <taxon>Metazoa</taxon>
        <taxon>Ecdysozoa</taxon>
        <taxon>Arthropoda</taxon>
        <taxon>Hexapoda</taxon>
        <taxon>Insecta</taxon>
        <taxon>Pterygota</taxon>
        <taxon>Neoptera</taxon>
        <taxon>Endopterygota</taxon>
        <taxon>Hymenoptera</taxon>
        <taxon>Apocrita</taxon>
        <taxon>Aculeata</taxon>
        <taxon>Formicoidea</taxon>
        <taxon>Formicidae</taxon>
        <taxon>Myrmicinae</taxon>
        <taxon>Temnothorax</taxon>
    </lineage>
</organism>